<dbReference type="SUPFAM" id="SSF56112">
    <property type="entry name" value="Protein kinase-like (PK-like)"/>
    <property type="match status" value="1"/>
</dbReference>
<name>A0A1E1WL08_PECGO</name>
<proteinExistence type="predicted"/>
<dbReference type="EMBL" id="GDQN01003372">
    <property type="protein sequence ID" value="JAT87682.1"/>
    <property type="molecule type" value="Transcribed_RNA"/>
</dbReference>
<dbReference type="AlphaFoldDB" id="A0A1E1WL08"/>
<dbReference type="Pfam" id="PF02958">
    <property type="entry name" value="EcKL"/>
    <property type="match status" value="1"/>
</dbReference>
<dbReference type="PANTHER" id="PTHR11012">
    <property type="entry name" value="PROTEIN KINASE-LIKE DOMAIN-CONTAINING"/>
    <property type="match status" value="1"/>
</dbReference>
<dbReference type="InterPro" id="IPR015897">
    <property type="entry name" value="CHK_kinase-like"/>
</dbReference>
<dbReference type="SMART" id="SM00587">
    <property type="entry name" value="CHK"/>
    <property type="match status" value="1"/>
</dbReference>
<sequence length="415" mass="47932">MANFEGDLTGLSEKQLNFIENVIEKRGYVNPKVTVQPLGRAGDNYIAIVKRITVEENGETLKIVAKVAPVIEDLRNTMQTKEVFYNEHVVYTELLPKFTELEVEAEIPKKERLRYAACLGSLDEEPNEIILLEDLQEPGFTLLDRFKALQNDQMKLIIENIAKLHALSFALKNKELETFDKIRNKLYNSRLHMGKEPTTKHFLNHIENQFLDLLDEEKYKQAIKGKISGMDGLMGKLHKADKDSKHLVIQQGDCWTNNVLFRLQDENVVECCMIDYQFACANLPVDDVYQVLFNCSDYDSRAKHFQEWLDYYHMYFTKYLYHFGLKADNVYSKEQFESDMIRYGKFALGQAAFSSSFLLKNDEDAEKMKSAMDSGITELTDEMLKELTSSGSSSMVKLKTRLEELVDSFIELGYL</sequence>
<dbReference type="PANTHER" id="PTHR11012:SF30">
    <property type="entry name" value="PROTEIN KINASE-LIKE DOMAIN-CONTAINING"/>
    <property type="match status" value="1"/>
</dbReference>
<dbReference type="InterPro" id="IPR004119">
    <property type="entry name" value="EcKL"/>
</dbReference>
<dbReference type="InterPro" id="IPR011009">
    <property type="entry name" value="Kinase-like_dom_sf"/>
</dbReference>
<organism evidence="2">
    <name type="scientific">Pectinophora gossypiella</name>
    <name type="common">Cotton pink bollworm</name>
    <name type="synonym">Depressaria gossypiella</name>
    <dbReference type="NCBI Taxonomy" id="13191"/>
    <lineage>
        <taxon>Eukaryota</taxon>
        <taxon>Metazoa</taxon>
        <taxon>Ecdysozoa</taxon>
        <taxon>Arthropoda</taxon>
        <taxon>Hexapoda</taxon>
        <taxon>Insecta</taxon>
        <taxon>Pterygota</taxon>
        <taxon>Neoptera</taxon>
        <taxon>Endopterygota</taxon>
        <taxon>Lepidoptera</taxon>
        <taxon>Glossata</taxon>
        <taxon>Ditrysia</taxon>
        <taxon>Gelechioidea</taxon>
        <taxon>Gelechiidae</taxon>
        <taxon>Apatetrinae</taxon>
        <taxon>Pectinophora</taxon>
    </lineage>
</organism>
<evidence type="ECO:0000259" key="1">
    <source>
        <dbReference type="SMART" id="SM00587"/>
    </source>
</evidence>
<gene>
    <name evidence="2" type="ORF">g.15410</name>
</gene>
<dbReference type="Gene3D" id="3.90.1200.10">
    <property type="match status" value="1"/>
</dbReference>
<protein>
    <recommendedName>
        <fullName evidence="1">CHK kinase-like domain-containing protein</fullName>
    </recommendedName>
</protein>
<feature type="domain" description="CHK kinase-like" evidence="1">
    <location>
        <begin position="130"/>
        <end position="322"/>
    </location>
</feature>
<evidence type="ECO:0000313" key="2">
    <source>
        <dbReference type="EMBL" id="JAT87682.1"/>
    </source>
</evidence>
<accession>A0A1E1WL08</accession>
<dbReference type="OrthoDB" id="8250698at2759"/>
<reference evidence="2" key="1">
    <citation type="submission" date="2015-09" db="EMBL/GenBank/DDBJ databases">
        <title>De novo assembly of Pectinophora gossypiella (Pink Bollworm) gut transcriptome.</title>
        <authorList>
            <person name="Tassone E.E."/>
        </authorList>
    </citation>
    <scope>NUCLEOTIDE SEQUENCE</scope>
</reference>